<reference evidence="1 2" key="1">
    <citation type="submission" date="2018-12" db="EMBL/GenBank/DDBJ databases">
        <authorList>
            <consortium name="Pathogen Informatics"/>
        </authorList>
    </citation>
    <scope>NUCLEOTIDE SEQUENCE [LARGE SCALE GENOMIC DNA]</scope>
    <source>
        <strain evidence="1 2">NCTC10713</strain>
    </source>
</reference>
<evidence type="ECO:0000313" key="1">
    <source>
        <dbReference type="EMBL" id="VED97799.1"/>
    </source>
</evidence>
<gene>
    <name evidence="1" type="ORF">NCTC10713_00737</name>
</gene>
<accession>A0A3S4M144</accession>
<sequence>MFYHLKNYFYSESQKRINNRIDSINQKRLEQKRAGKKVSKLTKGKLYPNKTQKIIKLLTTNDIDVTSEFLSPAIANSILLNMKYMEDKVIYQNEEDKEGIKFKKEKRENLEFLNVSEIYWGTDEEMDMFSWKFHFLANLFRDILDHQFEEACFDREENREKARELVEETLQEYVPYASYQAYEQVFSQEDAHAEFIEYQLGEYTPTLLDIHYKERHVNAFEGAIFYFCQLALSDTLVDKFSFLINQPLRYESKEKKQFVVKYTEANFRYFDKFIISFIEYTLIPILEDRKNFIQFSLGKRVYQLIIQDLEMEAFIEFQNLTNGKNKDTYDKFIESEAYILGLIELLEASNSYLDRLSDIQLNSHGDIELQYFNSEVFKEDTSDKYFSSQRSAYLKTLSVKNL</sequence>
<proteinExistence type="predicted"/>
<evidence type="ECO:0000313" key="2">
    <source>
        <dbReference type="Proteomes" id="UP000278419"/>
    </source>
</evidence>
<dbReference type="Proteomes" id="UP000278419">
    <property type="component" value="Chromosome"/>
</dbReference>
<dbReference type="RefSeq" id="WP_018543461.1">
    <property type="nucleotide sequence ID" value="NZ_AP018548.1"/>
</dbReference>
<dbReference type="EMBL" id="LR134283">
    <property type="protein sequence ID" value="VED97799.1"/>
    <property type="molecule type" value="Genomic_DNA"/>
</dbReference>
<dbReference type="GeneID" id="93963283"/>
<name>A0A3S4M144_STRAP</name>
<dbReference type="AlphaFoldDB" id="A0A3S4M144"/>
<protein>
    <submittedName>
        <fullName evidence="1">Uncharacterized protein</fullName>
    </submittedName>
</protein>
<organism evidence="1 2">
    <name type="scientific">Streptococcus anginosus</name>
    <dbReference type="NCBI Taxonomy" id="1328"/>
    <lineage>
        <taxon>Bacteria</taxon>
        <taxon>Bacillati</taxon>
        <taxon>Bacillota</taxon>
        <taxon>Bacilli</taxon>
        <taxon>Lactobacillales</taxon>
        <taxon>Streptococcaceae</taxon>
        <taxon>Streptococcus</taxon>
        <taxon>Streptococcus anginosus group</taxon>
    </lineage>
</organism>